<feature type="active site" evidence="14">
    <location>
        <position position="260"/>
    </location>
</feature>
<evidence type="ECO:0000256" key="2">
    <source>
        <dbReference type="ARBA" id="ARBA00005184"/>
    </source>
</evidence>
<dbReference type="PANTHER" id="PTHR31321">
    <property type="entry name" value="ACYL-COA THIOESTER HYDROLASE YBHC-RELATED"/>
    <property type="match status" value="1"/>
</dbReference>
<keyword evidence="16" id="KW-1133">Transmembrane helix</keyword>
<dbReference type="SUPFAM" id="SSF51126">
    <property type="entry name" value="Pectin lyase-like"/>
    <property type="match status" value="1"/>
</dbReference>
<evidence type="ECO:0000256" key="10">
    <source>
        <dbReference type="ARBA" id="ARBA00023180"/>
    </source>
</evidence>
<dbReference type="PROSITE" id="PS00503">
    <property type="entry name" value="PECTINESTERASE_2"/>
    <property type="match status" value="1"/>
</dbReference>
<comment type="caution">
    <text evidence="18">The sequence shown here is derived from an EMBL/GenBank/DDBJ whole genome shotgun (WGS) entry which is preliminary data.</text>
</comment>
<evidence type="ECO:0000256" key="12">
    <source>
        <dbReference type="ARBA" id="ARBA00047928"/>
    </source>
</evidence>
<proteinExistence type="inferred from homology"/>
<keyword evidence="16" id="KW-0812">Transmembrane</keyword>
<accession>A0A6A1W7E0</accession>
<dbReference type="Gene3D" id="2.160.20.10">
    <property type="entry name" value="Single-stranded right-handed beta-helix, Pectin lyase-like"/>
    <property type="match status" value="1"/>
</dbReference>
<dbReference type="GO" id="GO:0042545">
    <property type="term" value="P:cell wall modification"/>
    <property type="evidence" value="ECO:0007669"/>
    <property type="project" value="UniProtKB-UniRule"/>
</dbReference>
<feature type="transmembrane region" description="Helical" evidence="16">
    <location>
        <begin position="7"/>
        <end position="27"/>
    </location>
</feature>
<organism evidence="18 19">
    <name type="scientific">Morella rubra</name>
    <name type="common">Chinese bayberry</name>
    <dbReference type="NCBI Taxonomy" id="262757"/>
    <lineage>
        <taxon>Eukaryota</taxon>
        <taxon>Viridiplantae</taxon>
        <taxon>Streptophyta</taxon>
        <taxon>Embryophyta</taxon>
        <taxon>Tracheophyta</taxon>
        <taxon>Spermatophyta</taxon>
        <taxon>Magnoliopsida</taxon>
        <taxon>eudicotyledons</taxon>
        <taxon>Gunneridae</taxon>
        <taxon>Pentapetalae</taxon>
        <taxon>rosids</taxon>
        <taxon>fabids</taxon>
        <taxon>Fagales</taxon>
        <taxon>Myricaceae</taxon>
        <taxon>Morella</taxon>
    </lineage>
</organism>
<keyword evidence="19" id="KW-1185">Reference proteome</keyword>
<dbReference type="FunFam" id="2.160.20.10:FF:000033">
    <property type="entry name" value="Pectinesterase"/>
    <property type="match status" value="1"/>
</dbReference>
<evidence type="ECO:0000256" key="8">
    <source>
        <dbReference type="ARBA" id="ARBA00022801"/>
    </source>
</evidence>
<evidence type="ECO:0000256" key="16">
    <source>
        <dbReference type="SAM" id="Phobius"/>
    </source>
</evidence>
<dbReference type="InterPro" id="IPR000070">
    <property type="entry name" value="Pectinesterase_cat"/>
</dbReference>
<dbReference type="AlphaFoldDB" id="A0A6A1W7E0"/>
<sequence length="423" mass="46485">MRIKATVFWLSSFAIALLSIIISLYTISPSGGSSIAISSPGSFNLALLNKLVKQRGVRDFLSRIAYIVSRHHHHRRKPKRKCDTRKWQSRLISVYKVSLVLTVDSKGCANFSSVQKAVDAVPDYSPAWTLIIIASGTYRLVRFGREKVVVDANKTNLIFQGQGYLNTAVVWNDTANSTGGTANSPSVAIFAPSFTAYNISFKNTAPSPPQGIVGGQAVALRIAGDMAAFYGCGFYGAQDTLNDDRGKHYFKECFIQGSIDFIFGDARSLYEGCTINSIAKDVSAGISGSITAHGRQSMDDQTGFSFVNCSISGTGRVWLGRAWGVSATVVFSTTYMSDVVSPDGWNDWKDPSRDQTVFFGEYQCLGPGANYTYRASYAKQLTQSEAAPYMDLSYINGSEWLLYHQKILFSPDLDTDKEYIDTY</sequence>
<evidence type="ECO:0000256" key="11">
    <source>
        <dbReference type="ARBA" id="ARBA00023316"/>
    </source>
</evidence>
<keyword evidence="9 15" id="KW-0063">Aspartyl esterase</keyword>
<evidence type="ECO:0000256" key="4">
    <source>
        <dbReference type="ARBA" id="ARBA00013229"/>
    </source>
</evidence>
<dbReference type="InterPro" id="IPR011050">
    <property type="entry name" value="Pectin_lyase_fold/virulence"/>
</dbReference>
<dbReference type="Pfam" id="PF01095">
    <property type="entry name" value="Pectinesterase"/>
    <property type="match status" value="1"/>
</dbReference>
<evidence type="ECO:0000256" key="1">
    <source>
        <dbReference type="ARBA" id="ARBA00004191"/>
    </source>
</evidence>
<keyword evidence="10" id="KW-0325">Glycoprotein</keyword>
<feature type="domain" description="Pectinesterase catalytic" evidence="17">
    <location>
        <begin position="102"/>
        <end position="397"/>
    </location>
</feature>
<evidence type="ECO:0000313" key="18">
    <source>
        <dbReference type="EMBL" id="KAB1221199.1"/>
    </source>
</evidence>
<keyword evidence="5" id="KW-0134">Cell wall</keyword>
<evidence type="ECO:0000256" key="9">
    <source>
        <dbReference type="ARBA" id="ARBA00023085"/>
    </source>
</evidence>
<name>A0A6A1W7E0_9ROSI</name>
<comment type="similarity">
    <text evidence="3">Belongs to the pectinesterase family.</text>
</comment>
<dbReference type="OrthoDB" id="2019149at2759"/>
<dbReference type="GO" id="GO:0045490">
    <property type="term" value="P:pectin catabolic process"/>
    <property type="evidence" value="ECO:0007669"/>
    <property type="project" value="UniProtKB-UniRule"/>
</dbReference>
<keyword evidence="7" id="KW-0732">Signal</keyword>
<evidence type="ECO:0000256" key="5">
    <source>
        <dbReference type="ARBA" id="ARBA00022512"/>
    </source>
</evidence>
<comment type="function">
    <text evidence="13">Acts in the modification of cell walls via demethylesterification of cell wall pectin.</text>
</comment>
<protein>
    <recommendedName>
        <fullName evidence="4 15">Pectinesterase</fullName>
        <ecNumber evidence="4 15">3.1.1.11</ecNumber>
    </recommendedName>
</protein>
<dbReference type="InterPro" id="IPR033131">
    <property type="entry name" value="Pectinesterase_Asp_AS"/>
</dbReference>
<evidence type="ECO:0000256" key="14">
    <source>
        <dbReference type="PROSITE-ProRule" id="PRU10040"/>
    </source>
</evidence>
<evidence type="ECO:0000256" key="15">
    <source>
        <dbReference type="RuleBase" id="RU000589"/>
    </source>
</evidence>
<comment type="catalytic activity">
    <reaction evidence="12 15">
        <text>[(1-&gt;4)-alpha-D-galacturonosyl methyl ester](n) + n H2O = [(1-&gt;4)-alpha-D-galacturonosyl](n) + n methanol + n H(+)</text>
        <dbReference type="Rhea" id="RHEA:22380"/>
        <dbReference type="Rhea" id="RHEA-COMP:14570"/>
        <dbReference type="Rhea" id="RHEA-COMP:14573"/>
        <dbReference type="ChEBI" id="CHEBI:15377"/>
        <dbReference type="ChEBI" id="CHEBI:15378"/>
        <dbReference type="ChEBI" id="CHEBI:17790"/>
        <dbReference type="ChEBI" id="CHEBI:140522"/>
        <dbReference type="ChEBI" id="CHEBI:140523"/>
        <dbReference type="EC" id="3.1.1.11"/>
    </reaction>
</comment>
<dbReference type="UniPathway" id="UPA00545">
    <property type="reaction ID" value="UER00823"/>
</dbReference>
<comment type="subcellular location">
    <subcellularLocation>
        <location evidence="1">Secreted</location>
        <location evidence="1">Cell wall</location>
    </subcellularLocation>
</comment>
<evidence type="ECO:0000256" key="7">
    <source>
        <dbReference type="ARBA" id="ARBA00022729"/>
    </source>
</evidence>
<evidence type="ECO:0000259" key="17">
    <source>
        <dbReference type="Pfam" id="PF01095"/>
    </source>
</evidence>
<keyword evidence="6" id="KW-0964">Secreted</keyword>
<keyword evidence="11" id="KW-0961">Cell wall biogenesis/degradation</keyword>
<evidence type="ECO:0000313" key="19">
    <source>
        <dbReference type="Proteomes" id="UP000516437"/>
    </source>
</evidence>
<reference evidence="18 19" key="1">
    <citation type="journal article" date="2019" name="Plant Biotechnol. J.">
        <title>The red bayberry genome and genetic basis of sex determination.</title>
        <authorList>
            <person name="Jia H.M."/>
            <person name="Jia H.J."/>
            <person name="Cai Q.L."/>
            <person name="Wang Y."/>
            <person name="Zhao H.B."/>
            <person name="Yang W.F."/>
            <person name="Wang G.Y."/>
            <person name="Li Y.H."/>
            <person name="Zhan D.L."/>
            <person name="Shen Y.T."/>
            <person name="Niu Q.F."/>
            <person name="Chang L."/>
            <person name="Qiu J."/>
            <person name="Zhao L."/>
            <person name="Xie H.B."/>
            <person name="Fu W.Y."/>
            <person name="Jin J."/>
            <person name="Li X.W."/>
            <person name="Jiao Y."/>
            <person name="Zhou C.C."/>
            <person name="Tu T."/>
            <person name="Chai C.Y."/>
            <person name="Gao J.L."/>
            <person name="Fan L.J."/>
            <person name="van de Weg E."/>
            <person name="Wang J.Y."/>
            <person name="Gao Z.S."/>
        </authorList>
    </citation>
    <scope>NUCLEOTIDE SEQUENCE [LARGE SCALE GENOMIC DNA]</scope>
    <source>
        <tissue evidence="18">Leaves</tissue>
    </source>
</reference>
<comment type="pathway">
    <text evidence="2 15">Glycan metabolism; pectin degradation; 2-dehydro-3-deoxy-D-gluconate from pectin: step 1/5.</text>
</comment>
<dbReference type="PANTHER" id="PTHR31321:SF73">
    <property type="entry name" value="PECTINESTERASE 14-RELATED"/>
    <property type="match status" value="1"/>
</dbReference>
<dbReference type="EC" id="3.1.1.11" evidence="4 15"/>
<evidence type="ECO:0000256" key="13">
    <source>
        <dbReference type="ARBA" id="ARBA00057335"/>
    </source>
</evidence>
<dbReference type="EMBL" id="RXIC02000020">
    <property type="protein sequence ID" value="KAB1221199.1"/>
    <property type="molecule type" value="Genomic_DNA"/>
</dbReference>
<dbReference type="InterPro" id="IPR012334">
    <property type="entry name" value="Pectin_lyas_fold"/>
</dbReference>
<evidence type="ECO:0000256" key="3">
    <source>
        <dbReference type="ARBA" id="ARBA00008891"/>
    </source>
</evidence>
<evidence type="ECO:0000256" key="6">
    <source>
        <dbReference type="ARBA" id="ARBA00022525"/>
    </source>
</evidence>
<keyword evidence="16" id="KW-0472">Membrane</keyword>
<dbReference type="Proteomes" id="UP000516437">
    <property type="component" value="Chromosome 2"/>
</dbReference>
<keyword evidence="8 15" id="KW-0378">Hydrolase</keyword>
<gene>
    <name evidence="18" type="ORF">CJ030_MR2G025733</name>
</gene>
<dbReference type="GO" id="GO:0030599">
    <property type="term" value="F:pectinesterase activity"/>
    <property type="evidence" value="ECO:0007669"/>
    <property type="project" value="UniProtKB-UniRule"/>
</dbReference>